<accession>A0A433HGL5</accession>
<dbReference type="AlphaFoldDB" id="A0A433HGL5"/>
<keyword evidence="2" id="KW-1185">Reference proteome</keyword>
<proteinExistence type="predicted"/>
<dbReference type="RefSeq" id="WP_126865874.1">
    <property type="nucleotide sequence ID" value="NZ_JAUSTX010000044.1"/>
</dbReference>
<dbReference type="OrthoDB" id="9178896at2"/>
<comment type="caution">
    <text evidence="1">The sequence shown here is derived from an EMBL/GenBank/DDBJ whole genome shotgun (WGS) entry which is preliminary data.</text>
</comment>
<gene>
    <name evidence="1" type="ORF">ELQ35_15710</name>
</gene>
<evidence type="ECO:0000313" key="1">
    <source>
        <dbReference type="EMBL" id="RUQ27439.1"/>
    </source>
</evidence>
<reference evidence="1 2" key="1">
    <citation type="submission" date="2018-12" db="EMBL/GenBank/DDBJ databases">
        <title>Bacillus chawlae sp. nov., Bacillus glennii sp. nov., and Bacillus saganii sp. nov. Isolated from the Vehicle Assembly Building at Kennedy Space Center where the Viking Spacecraft were Assembled.</title>
        <authorList>
            <person name="Seuylemezian A."/>
            <person name="Vaishampayan P."/>
        </authorList>
    </citation>
    <scope>NUCLEOTIDE SEQUENCE [LARGE SCALE GENOMIC DNA]</scope>
    <source>
        <strain evidence="1 2">L5</strain>
    </source>
</reference>
<dbReference type="Gene3D" id="1.20.120.330">
    <property type="entry name" value="Nucleotidyltransferases domain 2"/>
    <property type="match status" value="1"/>
</dbReference>
<dbReference type="Proteomes" id="UP000267430">
    <property type="component" value="Unassembled WGS sequence"/>
</dbReference>
<sequence>MQFIVRNIIGDDFDYKNIYDYFSEKQLEAFKNWIYSRHHKNINSSMTIKLNSEWITRNYLSSKMILSATVMLTSLEYAIEKNLKMTLPYLYYYSLITCCRALLYANPYNEWKDNSDFLNMSHSKIINLTKDYLNHLDKEYALKIDNILNELKESRELFSYKFPSTGLAIVNEYDLDEIIEICSTICELAQLTSEQIQKYIFKKCMDNYEDWSRVDLNYLKHTYSYNGITDSEDWRRIDYIKRKQPFPASIYYTMTEGMVEDYFGAWCPDDEDDDLYNPDVNWRIIFPVR</sequence>
<dbReference type="EMBL" id="RYZZ01000026">
    <property type="protein sequence ID" value="RUQ27439.1"/>
    <property type="molecule type" value="Genomic_DNA"/>
</dbReference>
<protein>
    <submittedName>
        <fullName evidence="1">Uncharacterized protein</fullName>
    </submittedName>
</protein>
<name>A0A433HGL5_9BACI</name>
<evidence type="ECO:0000313" key="2">
    <source>
        <dbReference type="Proteomes" id="UP000267430"/>
    </source>
</evidence>
<organism evidence="1 2">
    <name type="scientific">Peribacillus cavernae</name>
    <dbReference type="NCBI Taxonomy" id="1674310"/>
    <lineage>
        <taxon>Bacteria</taxon>
        <taxon>Bacillati</taxon>
        <taxon>Bacillota</taxon>
        <taxon>Bacilli</taxon>
        <taxon>Bacillales</taxon>
        <taxon>Bacillaceae</taxon>
        <taxon>Peribacillus</taxon>
    </lineage>
</organism>